<dbReference type="RefSeq" id="WP_387960608.1">
    <property type="nucleotide sequence ID" value="NZ_JBHSGP010000005.1"/>
</dbReference>
<dbReference type="SUPFAM" id="SSF53335">
    <property type="entry name" value="S-adenosyl-L-methionine-dependent methyltransferases"/>
    <property type="match status" value="1"/>
</dbReference>
<keyword evidence="1" id="KW-0808">Transferase</keyword>
<keyword evidence="1" id="KW-0489">Methyltransferase</keyword>
<accession>A0ABV9MYT5</accession>
<dbReference type="EC" id="2.1.1.-" evidence="1"/>
<proteinExistence type="predicted"/>
<organism evidence="1 2">
    <name type="scientific">Geojedonia litorea</name>
    <dbReference type="NCBI Taxonomy" id="1268269"/>
    <lineage>
        <taxon>Bacteria</taxon>
        <taxon>Pseudomonadati</taxon>
        <taxon>Bacteroidota</taxon>
        <taxon>Flavobacteriia</taxon>
        <taxon>Flavobacteriales</taxon>
        <taxon>Flavobacteriaceae</taxon>
        <taxon>Geojedonia</taxon>
    </lineage>
</organism>
<dbReference type="EMBL" id="JBHSGP010000005">
    <property type="protein sequence ID" value="MFC4721162.1"/>
    <property type="molecule type" value="Genomic_DNA"/>
</dbReference>
<name>A0ABV9MYT5_9FLAO</name>
<reference evidence="2" key="1">
    <citation type="journal article" date="2019" name="Int. J. Syst. Evol. Microbiol.">
        <title>The Global Catalogue of Microorganisms (GCM) 10K type strain sequencing project: providing services to taxonomists for standard genome sequencing and annotation.</title>
        <authorList>
            <consortium name="The Broad Institute Genomics Platform"/>
            <consortium name="The Broad Institute Genome Sequencing Center for Infectious Disease"/>
            <person name="Wu L."/>
            <person name="Ma J."/>
        </authorList>
    </citation>
    <scope>NUCLEOTIDE SEQUENCE [LARGE SCALE GENOMIC DNA]</scope>
    <source>
        <strain evidence="2">CCUG 63682</strain>
    </source>
</reference>
<dbReference type="GO" id="GO:0008168">
    <property type="term" value="F:methyltransferase activity"/>
    <property type="evidence" value="ECO:0007669"/>
    <property type="project" value="UniProtKB-KW"/>
</dbReference>
<dbReference type="InterPro" id="IPR029063">
    <property type="entry name" value="SAM-dependent_MTases_sf"/>
</dbReference>
<comment type="caution">
    <text evidence="1">The sequence shown here is derived from an EMBL/GenBank/DDBJ whole genome shotgun (WGS) entry which is preliminary data.</text>
</comment>
<evidence type="ECO:0000313" key="1">
    <source>
        <dbReference type="EMBL" id="MFC4721162.1"/>
    </source>
</evidence>
<dbReference type="Proteomes" id="UP001595953">
    <property type="component" value="Unassembled WGS sequence"/>
</dbReference>
<dbReference type="Pfam" id="PF13578">
    <property type="entry name" value="Methyltransf_24"/>
    <property type="match status" value="1"/>
</dbReference>
<gene>
    <name evidence="1" type="ORF">ACFO5O_02430</name>
</gene>
<dbReference type="Gene3D" id="3.40.50.150">
    <property type="entry name" value="Vaccinia Virus protein VP39"/>
    <property type="match status" value="1"/>
</dbReference>
<dbReference type="GO" id="GO:0032259">
    <property type="term" value="P:methylation"/>
    <property type="evidence" value="ECO:0007669"/>
    <property type="project" value="UniProtKB-KW"/>
</dbReference>
<sequence length="256" mass="29476">MYQSIQYIKFLLTSTNQHGVHSPFVYDLITKCFYDKVSYPAYKSLKTYRNSLLKNSDTIQITDYGAGSKRFKSSKRRVGHIAKTSGTTLHRAQLLFRLAHYLKPKRSLELGTSLGIGTQAIALGNLEGQVSSIEGSPEIAAIAAQQLQDFGIQNQQLKIGRFEEQLPQLNQQQWDLIFIDGHHQKKPTLQYFETLLPSVHNNTIMIFDDIYWSKGMTQAWENIKQHPKVSVTIDSFFWGLVLFRKEQVKENFKIRM</sequence>
<evidence type="ECO:0000313" key="2">
    <source>
        <dbReference type="Proteomes" id="UP001595953"/>
    </source>
</evidence>
<keyword evidence="2" id="KW-1185">Reference proteome</keyword>
<protein>
    <submittedName>
        <fullName evidence="1">O-methyltransferase</fullName>
        <ecNumber evidence="1">2.1.1.-</ecNumber>
    </submittedName>
</protein>